<reference evidence="3 4" key="1">
    <citation type="submission" date="2024-09" db="EMBL/GenBank/DDBJ databases">
        <authorList>
            <person name="Sun Q."/>
            <person name="Mori K."/>
        </authorList>
    </citation>
    <scope>NUCLEOTIDE SEQUENCE [LARGE SCALE GENOMIC DNA]</scope>
    <source>
        <strain evidence="3 4">JCM 3143</strain>
    </source>
</reference>
<dbReference type="EMBL" id="JBHMBW010000104">
    <property type="protein sequence ID" value="MFB9631522.1"/>
    <property type="molecule type" value="Genomic_DNA"/>
</dbReference>
<dbReference type="Proteomes" id="UP001589532">
    <property type="component" value="Unassembled WGS sequence"/>
</dbReference>
<feature type="chain" id="PRO_5045296898" evidence="1">
    <location>
        <begin position="24"/>
        <end position="349"/>
    </location>
</feature>
<comment type="caution">
    <text evidence="3">The sequence shown here is derived from an EMBL/GenBank/DDBJ whole genome shotgun (WGS) entry which is preliminary data.</text>
</comment>
<dbReference type="InterPro" id="IPR036365">
    <property type="entry name" value="PGBD-like_sf"/>
</dbReference>
<organism evidence="3 4">
    <name type="scientific">Nonomuraea helvata</name>
    <dbReference type="NCBI Taxonomy" id="37484"/>
    <lineage>
        <taxon>Bacteria</taxon>
        <taxon>Bacillati</taxon>
        <taxon>Actinomycetota</taxon>
        <taxon>Actinomycetes</taxon>
        <taxon>Streptosporangiales</taxon>
        <taxon>Streptosporangiaceae</taxon>
        <taxon>Nonomuraea</taxon>
    </lineage>
</organism>
<sequence length="349" mass="36805">MMRKWAPGIAVVALGAAAAVTLARPRDDPAAKTERRHVPNTAAVERKTLQETITALGTLRYDASTRLDAGRAGTLTGLPREGRRVKRGGVLHSIDNQPVVLLRGRLPMWRSFESGMRDGPDVRQLERNLDALGHFTGTPDAHFDWYTKVAILRWQDAIGVRETGSIKRGQIVFAPGEVRVAETVAQVGDQVAAGTTVMKLSGLDKVVIADLRPADQGVAKVRGKVTVNLPGGRATTGTIARVGAPRQRADGGEKTVVVPVSITLDRPSAAGSLQEVSVSIDFPTARREDVLTVPVAALIALPDGGYGVEVVGDATTTRTVTVRTGLFAGGSVEVTGDGLAGQEVVVPTL</sequence>
<feature type="domain" description="Peptidoglycan binding-like" evidence="2">
    <location>
        <begin position="119"/>
        <end position="164"/>
    </location>
</feature>
<dbReference type="PANTHER" id="PTHR30469">
    <property type="entry name" value="MULTIDRUG RESISTANCE PROTEIN MDTA"/>
    <property type="match status" value="1"/>
</dbReference>
<evidence type="ECO:0000313" key="4">
    <source>
        <dbReference type="Proteomes" id="UP001589532"/>
    </source>
</evidence>
<keyword evidence="4" id="KW-1185">Reference proteome</keyword>
<dbReference type="PANTHER" id="PTHR30469:SF15">
    <property type="entry name" value="HLYD FAMILY OF SECRETION PROTEINS"/>
    <property type="match status" value="1"/>
</dbReference>
<dbReference type="Gene3D" id="1.10.101.10">
    <property type="entry name" value="PGBD-like superfamily/PGBD"/>
    <property type="match status" value="1"/>
</dbReference>
<dbReference type="Gene3D" id="2.40.420.20">
    <property type="match status" value="1"/>
</dbReference>
<evidence type="ECO:0000256" key="1">
    <source>
        <dbReference type="SAM" id="SignalP"/>
    </source>
</evidence>
<dbReference type="InterPro" id="IPR036366">
    <property type="entry name" value="PGBDSf"/>
</dbReference>
<feature type="signal peptide" evidence="1">
    <location>
        <begin position="1"/>
        <end position="23"/>
    </location>
</feature>
<keyword evidence="1" id="KW-0732">Signal</keyword>
<dbReference type="Pfam" id="PF01471">
    <property type="entry name" value="PG_binding_1"/>
    <property type="match status" value="1"/>
</dbReference>
<name>A0ABV5SIL2_9ACTN</name>
<gene>
    <name evidence="3" type="ORF">ACFFSA_51410</name>
</gene>
<protein>
    <submittedName>
        <fullName evidence="3">Peptidoglycan-binding protein</fullName>
    </submittedName>
</protein>
<accession>A0ABV5SIL2</accession>
<proteinExistence type="predicted"/>
<dbReference type="RefSeq" id="WP_345000313.1">
    <property type="nucleotide sequence ID" value="NZ_BAAAXV010000009.1"/>
</dbReference>
<dbReference type="InterPro" id="IPR002477">
    <property type="entry name" value="Peptidoglycan-bd-like"/>
</dbReference>
<evidence type="ECO:0000259" key="2">
    <source>
        <dbReference type="Pfam" id="PF01471"/>
    </source>
</evidence>
<dbReference type="SUPFAM" id="SSF47090">
    <property type="entry name" value="PGBD-like"/>
    <property type="match status" value="1"/>
</dbReference>
<evidence type="ECO:0000313" key="3">
    <source>
        <dbReference type="EMBL" id="MFB9631522.1"/>
    </source>
</evidence>